<keyword evidence="2" id="KW-1185">Reference proteome</keyword>
<gene>
    <name evidence="1" type="ORF">PORY_000736</name>
</gene>
<dbReference type="Proteomes" id="UP000768646">
    <property type="component" value="Unassembled WGS sequence"/>
</dbReference>
<protein>
    <submittedName>
        <fullName evidence="1">Uncharacterized protein</fullName>
    </submittedName>
</protein>
<name>A0ACB7CDU3_9ASCO</name>
<comment type="caution">
    <text evidence="1">The sequence shown here is derived from an EMBL/GenBank/DDBJ whole genome shotgun (WGS) entry which is preliminary data.</text>
</comment>
<accession>A0ACB7CDU3</accession>
<sequence>MPSKNTSIFKSRFLSQNDDFSAFFDQDSNTSRFHKPQTTKKQINNYFSKNHNEILTQKSTNNLKVSEEDLIIRLTTSPKLLPSSTYSSSSFLTHTSSNDLERLERACNSSTLSQKQKKTDSFLPLSYTLYNRLESPKNNSIKNISSNIQSYENIKSLKKDASIKPSNLSEYFKLSTNVSPIYPSSDHIENYIPLPDLVSDSRASTSSSEESETKLAHSTPLYKVIDKHLEKSKEDSSHTILEEITYPSQDYEHKHLQSKLKIEPKNIFCKKSSNTIEVSSPYKSNHILRDTIYSSEKKKIHNISDFTMNKTTNFFESNTQKTSLQSQPCIKILPTPYISDENKYSNILKTQDENHQRFTKMLLRLQEELKNTIINVEELELKIQKFEKESKDRIFISEKDILRFQLLYKNRRMEIKPYISHCIKYTFFVTCIIFIIVNITKWALSIPNTYSELPLYQTWPT</sequence>
<reference evidence="1 2" key="1">
    <citation type="journal article" date="2021" name="Commun. Biol.">
        <title>Genomic insights into the host specific adaptation of the Pneumocystis genus.</title>
        <authorList>
            <person name="Cisse O.H."/>
            <person name="Ma L."/>
            <person name="Dekker J.P."/>
            <person name="Khil P.P."/>
            <person name="Youn J.-H."/>
            <person name="Brenchley J.M."/>
            <person name="Blair R."/>
            <person name="Pahar B."/>
            <person name="Chabe M."/>
            <person name="Van Rompay K.K.A."/>
            <person name="Keesler R."/>
            <person name="Sukura A."/>
            <person name="Hirsch V."/>
            <person name="Kutty G."/>
            <person name="Liu Y."/>
            <person name="Peng L."/>
            <person name="Chen J."/>
            <person name="Song J."/>
            <person name="Weissenbacher-Lang C."/>
            <person name="Xu J."/>
            <person name="Upham N.S."/>
            <person name="Stajich J.E."/>
            <person name="Cuomo C.A."/>
            <person name="Cushion M.T."/>
            <person name="Kovacs J.A."/>
        </authorList>
    </citation>
    <scope>NUCLEOTIDE SEQUENCE [LARGE SCALE GENOMIC DNA]</scope>
    <source>
        <strain evidence="1 2">RABM</strain>
    </source>
</reference>
<dbReference type="EMBL" id="JABTEG010000002">
    <property type="protein sequence ID" value="KAG4305826.1"/>
    <property type="molecule type" value="Genomic_DNA"/>
</dbReference>
<organism evidence="1 2">
    <name type="scientific">Pneumocystis oryctolagi</name>
    <dbReference type="NCBI Taxonomy" id="42067"/>
    <lineage>
        <taxon>Eukaryota</taxon>
        <taxon>Fungi</taxon>
        <taxon>Dikarya</taxon>
        <taxon>Ascomycota</taxon>
        <taxon>Taphrinomycotina</taxon>
        <taxon>Pneumocystomycetes</taxon>
        <taxon>Pneumocystaceae</taxon>
        <taxon>Pneumocystis</taxon>
    </lineage>
</organism>
<evidence type="ECO:0000313" key="1">
    <source>
        <dbReference type="EMBL" id="KAG4305826.1"/>
    </source>
</evidence>
<evidence type="ECO:0000313" key="2">
    <source>
        <dbReference type="Proteomes" id="UP000768646"/>
    </source>
</evidence>
<proteinExistence type="predicted"/>